<dbReference type="EMBL" id="CM009753">
    <property type="protein sequence ID" value="PUZ55944.1"/>
    <property type="molecule type" value="Genomic_DNA"/>
</dbReference>
<accession>A0A2T7DK52</accession>
<dbReference type="AlphaFoldDB" id="A0A2T7DK52"/>
<protein>
    <submittedName>
        <fullName evidence="2">Uncharacterized protein</fullName>
    </submittedName>
</protein>
<gene>
    <name evidence="2" type="ORF">GQ55_5G254400</name>
</gene>
<reference evidence="2 3" key="1">
    <citation type="submission" date="2018-04" db="EMBL/GenBank/DDBJ databases">
        <title>WGS assembly of Panicum hallii var. hallii HAL2.</title>
        <authorList>
            <person name="Lovell J."/>
            <person name="Jenkins J."/>
            <person name="Lowry D."/>
            <person name="Mamidi S."/>
            <person name="Sreedasyam A."/>
            <person name="Weng X."/>
            <person name="Barry K."/>
            <person name="Bonette J."/>
            <person name="Campitelli B."/>
            <person name="Daum C."/>
            <person name="Gordon S."/>
            <person name="Gould B."/>
            <person name="Lipzen A."/>
            <person name="MacQueen A."/>
            <person name="Palacio-Mejia J."/>
            <person name="Plott C."/>
            <person name="Shakirov E."/>
            <person name="Shu S."/>
            <person name="Yoshinaga Y."/>
            <person name="Zane M."/>
            <person name="Rokhsar D."/>
            <person name="Grimwood J."/>
            <person name="Schmutz J."/>
            <person name="Juenger T."/>
        </authorList>
    </citation>
    <scope>NUCLEOTIDE SEQUENCE [LARGE SCALE GENOMIC DNA]</scope>
    <source>
        <strain evidence="3">cv. HAL2</strain>
    </source>
</reference>
<evidence type="ECO:0000313" key="2">
    <source>
        <dbReference type="EMBL" id="PUZ55944.1"/>
    </source>
</evidence>
<evidence type="ECO:0000313" key="3">
    <source>
        <dbReference type="Proteomes" id="UP000244336"/>
    </source>
</evidence>
<dbReference type="Proteomes" id="UP000244336">
    <property type="component" value="Chromosome 5"/>
</dbReference>
<dbReference type="Gramene" id="PUZ55944">
    <property type="protein sequence ID" value="PUZ55944"/>
    <property type="gene ID" value="GQ55_5G254400"/>
</dbReference>
<name>A0A2T7DK52_9POAL</name>
<organism evidence="2 3">
    <name type="scientific">Panicum hallii var. hallii</name>
    <dbReference type="NCBI Taxonomy" id="1504633"/>
    <lineage>
        <taxon>Eukaryota</taxon>
        <taxon>Viridiplantae</taxon>
        <taxon>Streptophyta</taxon>
        <taxon>Embryophyta</taxon>
        <taxon>Tracheophyta</taxon>
        <taxon>Spermatophyta</taxon>
        <taxon>Magnoliopsida</taxon>
        <taxon>Liliopsida</taxon>
        <taxon>Poales</taxon>
        <taxon>Poaceae</taxon>
        <taxon>PACMAD clade</taxon>
        <taxon>Panicoideae</taxon>
        <taxon>Panicodae</taxon>
        <taxon>Paniceae</taxon>
        <taxon>Panicinae</taxon>
        <taxon>Panicum</taxon>
        <taxon>Panicum sect. Panicum</taxon>
    </lineage>
</organism>
<proteinExistence type="predicted"/>
<feature type="region of interest" description="Disordered" evidence="1">
    <location>
        <begin position="1"/>
        <end position="24"/>
    </location>
</feature>
<evidence type="ECO:0000256" key="1">
    <source>
        <dbReference type="SAM" id="MobiDB-lite"/>
    </source>
</evidence>
<keyword evidence="3" id="KW-1185">Reference proteome</keyword>
<sequence length="275" mass="30509">MASSRSFFSPKSINSSNGFSTTNHIGSGGHKLSIYQQQRLLLEVQQRNTMVEKGRLRQPRSLAPTFCIKDVQNYHPSYVSTTHRIPSTMLQPYAIDGRERIGGSSPTANPTRFGGHAQPVTTTHLAMPKHVSSGTIFGYHHQKLKRKAITTDVPPRSSSDVALESAKNVFFSFDKNCQEVQMHVAKKKKKKKNTTMNLPLINENDADDAAERAAREMKFFPLSLNHELPRSDSEFSVYEMSSVSEGVSDVELDLSLKLSPSSGRSGITVDLSLKL</sequence>